<keyword evidence="1" id="KW-0812">Transmembrane</keyword>
<dbReference type="InParanoid" id="E3NG26"/>
<evidence type="ECO:0000256" key="1">
    <source>
        <dbReference type="SAM" id="Phobius"/>
    </source>
</evidence>
<dbReference type="InterPro" id="IPR003839">
    <property type="entry name" value="7TM_GPCR_serpentine_rcpt_Sru"/>
</dbReference>
<dbReference type="OrthoDB" id="5902648at2759"/>
<dbReference type="EMBL" id="DS268648">
    <property type="protein sequence ID" value="EFO96656.1"/>
    <property type="molecule type" value="Genomic_DNA"/>
</dbReference>
<keyword evidence="1" id="KW-0472">Membrane</keyword>
<feature type="transmembrane region" description="Helical" evidence="1">
    <location>
        <begin position="6"/>
        <end position="28"/>
    </location>
</feature>
<proteinExistence type="predicted"/>
<dbReference type="Proteomes" id="UP000008281">
    <property type="component" value="Unassembled WGS sequence"/>
</dbReference>
<dbReference type="AlphaFoldDB" id="E3NG26"/>
<sequence length="51" mass="6183">MQYSAYFLLFCPIFLNCRVNIVSCYFYWTHPYFKKKTSVTSSFTIKHIIMT</sequence>
<dbReference type="HOGENOM" id="CLU_3108425_0_0_1"/>
<reference evidence="2" key="1">
    <citation type="submission" date="2007-07" db="EMBL/GenBank/DDBJ databases">
        <title>PCAP assembly of the Caenorhabditis remanei genome.</title>
        <authorList>
            <consortium name="The Caenorhabditis remanei Sequencing Consortium"/>
            <person name="Wilson R.K."/>
        </authorList>
    </citation>
    <scope>NUCLEOTIDE SEQUENCE [LARGE SCALE GENOMIC DNA]</scope>
    <source>
        <strain evidence="2">PB4641</strain>
    </source>
</reference>
<dbReference type="Pfam" id="PF10322">
    <property type="entry name" value="7TM_GPCR_Sru"/>
    <property type="match status" value="1"/>
</dbReference>
<evidence type="ECO:0000313" key="3">
    <source>
        <dbReference type="Proteomes" id="UP000008281"/>
    </source>
</evidence>
<protein>
    <submittedName>
        <fullName evidence="2">Uncharacterized protein</fullName>
    </submittedName>
</protein>
<keyword evidence="3" id="KW-1185">Reference proteome</keyword>
<gene>
    <name evidence="2" type="ORF">CRE_02658</name>
</gene>
<accession>E3NG26</accession>
<keyword evidence="1" id="KW-1133">Transmembrane helix</keyword>
<evidence type="ECO:0000313" key="2">
    <source>
        <dbReference type="EMBL" id="EFO96656.1"/>
    </source>
</evidence>
<name>E3NG26_CAERE</name>
<organism evidence="3">
    <name type="scientific">Caenorhabditis remanei</name>
    <name type="common">Caenorhabditis vulgaris</name>
    <dbReference type="NCBI Taxonomy" id="31234"/>
    <lineage>
        <taxon>Eukaryota</taxon>
        <taxon>Metazoa</taxon>
        <taxon>Ecdysozoa</taxon>
        <taxon>Nematoda</taxon>
        <taxon>Chromadorea</taxon>
        <taxon>Rhabditida</taxon>
        <taxon>Rhabditina</taxon>
        <taxon>Rhabditomorpha</taxon>
        <taxon>Rhabditoidea</taxon>
        <taxon>Rhabditidae</taxon>
        <taxon>Peloderinae</taxon>
        <taxon>Caenorhabditis</taxon>
    </lineage>
</organism>